<protein>
    <submittedName>
        <fullName evidence="2">Uncharacterized protein</fullName>
    </submittedName>
</protein>
<organism evidence="2 3">
    <name type="scientific">Coprococcus eutactus</name>
    <dbReference type="NCBI Taxonomy" id="33043"/>
    <lineage>
        <taxon>Bacteria</taxon>
        <taxon>Bacillati</taxon>
        <taxon>Bacillota</taxon>
        <taxon>Clostridia</taxon>
        <taxon>Lachnospirales</taxon>
        <taxon>Lachnospiraceae</taxon>
        <taxon>Coprococcus</taxon>
    </lineage>
</organism>
<evidence type="ECO:0000313" key="2">
    <source>
        <dbReference type="EMBL" id="RGS44372.1"/>
    </source>
</evidence>
<dbReference type="Proteomes" id="UP000283295">
    <property type="component" value="Unassembled WGS sequence"/>
</dbReference>
<name>A0A412IW88_9FIRM</name>
<proteinExistence type="predicted"/>
<gene>
    <name evidence="2" type="ORF">DWX94_00860</name>
</gene>
<evidence type="ECO:0000313" key="3">
    <source>
        <dbReference type="Proteomes" id="UP000283295"/>
    </source>
</evidence>
<evidence type="ECO:0000256" key="1">
    <source>
        <dbReference type="SAM" id="MobiDB-lite"/>
    </source>
</evidence>
<dbReference type="AlphaFoldDB" id="A0A412IW88"/>
<sequence length="307" mass="35294">MSKLRDVGNQEEMMAKDKAEERRIFREMLSGMTTAERNSLITKDKLFPPIHYQAESEKGKDRTVLYFMKKVRDALPPRPNIPNIPYGASAEAKEQIIRTAQDKYIDMISGYCDLIQELDSLEDCRNFPNRVKEEGVSTTLPKSRDTYKLTKAICCANDTVSLRRESERKQFCFTPEEKALADYQILTYNGENVQVKQNYRNEDYLHISGFGYRRSIFNAPPELLNMDNWKEGTSFAFNIKNSEIIAVNSESQEAVREKIIEYEFAKAAAAKEAKKGTGTKRLIPPPLKHIRESATDYRDSKDATQED</sequence>
<feature type="region of interest" description="Disordered" evidence="1">
    <location>
        <begin position="270"/>
        <end position="307"/>
    </location>
</feature>
<reference evidence="2 3" key="1">
    <citation type="submission" date="2018-08" db="EMBL/GenBank/DDBJ databases">
        <title>A genome reference for cultivated species of the human gut microbiota.</title>
        <authorList>
            <person name="Zou Y."/>
            <person name="Xue W."/>
            <person name="Luo G."/>
        </authorList>
    </citation>
    <scope>NUCLEOTIDE SEQUENCE [LARGE SCALE GENOMIC DNA]</scope>
    <source>
        <strain evidence="2 3">AF22-21</strain>
    </source>
</reference>
<comment type="caution">
    <text evidence="2">The sequence shown here is derived from an EMBL/GenBank/DDBJ whole genome shotgun (WGS) entry which is preliminary data.</text>
</comment>
<dbReference type="EMBL" id="QRVK01000001">
    <property type="protein sequence ID" value="RGS44372.1"/>
    <property type="molecule type" value="Genomic_DNA"/>
</dbReference>
<feature type="compositionally biased region" description="Basic and acidic residues" evidence="1">
    <location>
        <begin position="289"/>
        <end position="307"/>
    </location>
</feature>
<accession>A0A412IW88</accession>